<dbReference type="RefSeq" id="WP_093831099.1">
    <property type="nucleotide sequence ID" value="NZ_FOLQ01000012.1"/>
</dbReference>
<keyword evidence="2" id="KW-1185">Reference proteome</keyword>
<evidence type="ECO:0000313" key="2">
    <source>
        <dbReference type="Proteomes" id="UP000198598"/>
    </source>
</evidence>
<evidence type="ECO:0000313" key="1">
    <source>
        <dbReference type="EMBL" id="SFE30254.1"/>
    </source>
</evidence>
<dbReference type="OrthoDB" id="9829747at2"/>
<accession>A0A1I1ZEL5</accession>
<dbReference type="AlphaFoldDB" id="A0A1I1ZEL5"/>
<reference evidence="1 2" key="1">
    <citation type="submission" date="2016-10" db="EMBL/GenBank/DDBJ databases">
        <authorList>
            <person name="de Groot N.N."/>
        </authorList>
    </citation>
    <scope>NUCLEOTIDE SEQUENCE [LARGE SCALE GENOMIC DNA]</scope>
    <source>
        <strain evidence="1 2">DSM 26130</strain>
    </source>
</reference>
<name>A0A1I1ZEL5_9BACT</name>
<gene>
    <name evidence="1" type="ORF">SAMN05216167_112100</name>
</gene>
<dbReference type="STRING" id="662367.SAMN05216167_112100"/>
<proteinExistence type="predicted"/>
<organism evidence="1 2">
    <name type="scientific">Spirosoma endophyticum</name>
    <dbReference type="NCBI Taxonomy" id="662367"/>
    <lineage>
        <taxon>Bacteria</taxon>
        <taxon>Pseudomonadati</taxon>
        <taxon>Bacteroidota</taxon>
        <taxon>Cytophagia</taxon>
        <taxon>Cytophagales</taxon>
        <taxon>Cytophagaceae</taxon>
        <taxon>Spirosoma</taxon>
    </lineage>
</organism>
<sequence length="290" mass="32668">MSSFQLTAPGSNNDLLWGVPLISRGDVVSKLVPCTGNKLIVCGGAGGGLSFFTKYLILKSYRDASILFIDSTCSFSRRAENLSTEWNEKIMAFNEVGYKDVFSEPLTIPGITYVDLLADFDTGTPKEDDIRFTNYLIKVVEYISQLPPTKTTRVLIVERLWLGILSKIPLWESLINLLRVSQKMNLEIWLLAPIDLYGEIDDNDCLQRFIELQATIPNVFLLDHRKLIHGHRMQTVWQLTPTEGALFASVNRDLSSTLLPYREVFAKLDATTRSQVYGIKAELEEIAIIG</sequence>
<dbReference type="EMBL" id="FOLQ01000012">
    <property type="protein sequence ID" value="SFE30254.1"/>
    <property type="molecule type" value="Genomic_DNA"/>
</dbReference>
<dbReference type="Proteomes" id="UP000198598">
    <property type="component" value="Unassembled WGS sequence"/>
</dbReference>
<protein>
    <submittedName>
        <fullName evidence="1">Uncharacterized protein</fullName>
    </submittedName>
</protein>